<dbReference type="Pfam" id="PF02469">
    <property type="entry name" value="Fasciclin"/>
    <property type="match status" value="3"/>
</dbReference>
<dbReference type="PROSITE" id="PS00330">
    <property type="entry name" value="HEMOLYSIN_CALCIUM"/>
    <property type="match status" value="3"/>
</dbReference>
<dbReference type="PANTHER" id="PTHR10900:SF77">
    <property type="entry name" value="FI19380P1"/>
    <property type="match status" value="1"/>
</dbReference>
<name>A0A365U4Z7_9RHOB</name>
<keyword evidence="3" id="KW-0677">Repeat</keyword>
<feature type="domain" description="FAS1" evidence="7">
    <location>
        <begin position="166"/>
        <end position="321"/>
    </location>
</feature>
<feature type="compositionally biased region" description="Gly residues" evidence="6">
    <location>
        <begin position="566"/>
        <end position="594"/>
    </location>
</feature>
<evidence type="ECO:0000256" key="4">
    <source>
        <dbReference type="ARBA" id="ARBA00023026"/>
    </source>
</evidence>
<dbReference type="InterPro" id="IPR011049">
    <property type="entry name" value="Serralysin-like_metalloprot_C"/>
</dbReference>
<dbReference type="Proteomes" id="UP000253370">
    <property type="component" value="Unassembled WGS sequence"/>
</dbReference>
<comment type="caution">
    <text evidence="8">The sequence shown here is derived from an EMBL/GenBank/DDBJ whole genome shotgun (WGS) entry which is preliminary data.</text>
</comment>
<organism evidence="8 9">
    <name type="scientific">Rhodosalinus halophilus</name>
    <dbReference type="NCBI Taxonomy" id="2259333"/>
    <lineage>
        <taxon>Bacteria</taxon>
        <taxon>Pseudomonadati</taxon>
        <taxon>Pseudomonadota</taxon>
        <taxon>Alphaproteobacteria</taxon>
        <taxon>Rhodobacterales</taxon>
        <taxon>Paracoccaceae</taxon>
        <taxon>Rhodosalinus</taxon>
    </lineage>
</organism>
<keyword evidence="2" id="KW-0800">Toxin</keyword>
<dbReference type="InterPro" id="IPR036378">
    <property type="entry name" value="FAS1_dom_sf"/>
</dbReference>
<evidence type="ECO:0000256" key="1">
    <source>
        <dbReference type="ARBA" id="ARBA00004370"/>
    </source>
</evidence>
<dbReference type="SUPFAM" id="SSF51120">
    <property type="entry name" value="beta-Roll"/>
    <property type="match status" value="2"/>
</dbReference>
<keyword evidence="5" id="KW-0472">Membrane</keyword>
<evidence type="ECO:0000256" key="5">
    <source>
        <dbReference type="ARBA" id="ARBA00023136"/>
    </source>
</evidence>
<dbReference type="EMBL" id="QNTQ01000020">
    <property type="protein sequence ID" value="RBI83252.1"/>
    <property type="molecule type" value="Genomic_DNA"/>
</dbReference>
<dbReference type="Gene3D" id="2.30.180.10">
    <property type="entry name" value="FAS1 domain"/>
    <property type="match status" value="3"/>
</dbReference>
<sequence length="796" mass="78909">MPTIAEIAAGDDNFDILVDALSFVDSELPDSALLGTLSDPDQNLTVFAPVDAAFGTLATALGFAGDASDEAAVTSYLATTLGAQTLSDVILYHVVGGVQTAGDISGLDSLATLNGAEIQPDLPSLVDGEPDLLDPLVVTADISADNGVVHAIDGVLLPSDLPQIESPTIGEIALGSDDFDILVGALQFVDANIAGSDLVGTLSDPAQSLTVFAPTDAAFGQLAADLGFGGDTADEGAVMTFLATTLGAETLNDVILYHVTGGQQAAADIAARDTLTMLNGDTITPDLPVLEDGEPDLIDPAVSTADVAAGNGVVHVVDGVLLPDDLPGNDAPSLAGIVAASGAGFDDDGSDFDILLAAVQTAGLTAALDDPDADLTVFAPDDAAFVGLAQDLGYSGDDEEGALGYIVDALTLLGGAGGPVPLLADILTYHVAPESLQSEQVLAADGIVTLQGGTLDVNGATLGDAEPALGDPALAALDIQASNGIAHVLDGVLLPFDLPYLGDDAVGEILIGTDIAEELATGDGDDLIDANGGADTVTAGAGNDHVDGGEGDDHIAGMNGDDSLSGGLGDDTFGGGAGDDTIDGGAGDDFIGGGADEDLVRGGDGDDVVNAGSDDDTLEGGAGSDTMGASFHDDLVSGGDGDDSIGGGSGEDTIDGGTGDDTIGAGFGDDTVEGGDGNDFLAGGGGDDSILGGAGDDRINAGDGDDTIDGGAGADVFVFRDFNASDEDVIENFEDGVDRFVMIGVENAPGSGLEGFVEALSITDTDDGALMTYEGHRILVEGVAAEDLTLEDFTFV</sequence>
<dbReference type="InterPro" id="IPR003995">
    <property type="entry name" value="RTX_toxin_determinant-A"/>
</dbReference>
<dbReference type="Gene3D" id="2.150.10.10">
    <property type="entry name" value="Serralysin-like metalloprotease, C-terminal"/>
    <property type="match status" value="2"/>
</dbReference>
<evidence type="ECO:0000256" key="6">
    <source>
        <dbReference type="SAM" id="MobiDB-lite"/>
    </source>
</evidence>
<evidence type="ECO:0000313" key="9">
    <source>
        <dbReference type="Proteomes" id="UP000253370"/>
    </source>
</evidence>
<dbReference type="InterPro" id="IPR000782">
    <property type="entry name" value="FAS1_domain"/>
</dbReference>
<dbReference type="SMART" id="SM00554">
    <property type="entry name" value="FAS1"/>
    <property type="match status" value="3"/>
</dbReference>
<feature type="domain" description="FAS1" evidence="7">
    <location>
        <begin position="1"/>
        <end position="156"/>
    </location>
</feature>
<protein>
    <recommendedName>
        <fullName evidence="7">FAS1 domain-containing protein</fullName>
    </recommendedName>
</protein>
<reference evidence="8 9" key="1">
    <citation type="submission" date="2018-07" db="EMBL/GenBank/DDBJ databases">
        <title>Rhodosalinus sp. strain E84T genomic sequence and assembly.</title>
        <authorList>
            <person name="Liu Z.-W."/>
            <person name="Lu D.-C."/>
        </authorList>
    </citation>
    <scope>NUCLEOTIDE SEQUENCE [LARGE SCALE GENOMIC DNA]</scope>
    <source>
        <strain evidence="8 9">E84</strain>
    </source>
</reference>
<dbReference type="AlphaFoldDB" id="A0A365U4Z7"/>
<feature type="domain" description="FAS1" evidence="7">
    <location>
        <begin position="339"/>
        <end position="493"/>
    </location>
</feature>
<feature type="region of interest" description="Disordered" evidence="6">
    <location>
        <begin position="532"/>
        <end position="687"/>
    </location>
</feature>
<accession>A0A365U4Z7</accession>
<evidence type="ECO:0000259" key="7">
    <source>
        <dbReference type="PROSITE" id="PS50213"/>
    </source>
</evidence>
<evidence type="ECO:0000256" key="3">
    <source>
        <dbReference type="ARBA" id="ARBA00022737"/>
    </source>
</evidence>
<dbReference type="InterPro" id="IPR050904">
    <property type="entry name" value="Adhesion/Biosynth-related"/>
</dbReference>
<dbReference type="OrthoDB" id="7624131at2"/>
<proteinExistence type="predicted"/>
<dbReference type="GO" id="GO:0090729">
    <property type="term" value="F:toxin activity"/>
    <property type="evidence" value="ECO:0007669"/>
    <property type="project" value="UniProtKB-KW"/>
</dbReference>
<comment type="subcellular location">
    <subcellularLocation>
        <location evidence="1">Membrane</location>
    </subcellularLocation>
</comment>
<keyword evidence="4" id="KW-0843">Virulence</keyword>
<dbReference type="PANTHER" id="PTHR10900">
    <property type="entry name" value="PERIOSTIN-RELATED"/>
    <property type="match status" value="1"/>
</dbReference>
<dbReference type="PRINTS" id="PR01488">
    <property type="entry name" value="RTXTOXINA"/>
</dbReference>
<dbReference type="InterPro" id="IPR001343">
    <property type="entry name" value="Hemolysn_Ca-bd"/>
</dbReference>
<dbReference type="GO" id="GO:0005509">
    <property type="term" value="F:calcium ion binding"/>
    <property type="evidence" value="ECO:0007669"/>
    <property type="project" value="InterPro"/>
</dbReference>
<dbReference type="PROSITE" id="PS50213">
    <property type="entry name" value="FAS1"/>
    <property type="match status" value="3"/>
</dbReference>
<keyword evidence="9" id="KW-1185">Reference proteome</keyword>
<feature type="compositionally biased region" description="Basic and acidic residues" evidence="6">
    <location>
        <begin position="544"/>
        <end position="555"/>
    </location>
</feature>
<dbReference type="Pfam" id="PF00353">
    <property type="entry name" value="HemolysinCabind"/>
    <property type="match status" value="5"/>
</dbReference>
<dbReference type="GO" id="GO:0016020">
    <property type="term" value="C:membrane"/>
    <property type="evidence" value="ECO:0007669"/>
    <property type="project" value="UniProtKB-SubCell"/>
</dbReference>
<dbReference type="GO" id="GO:0005615">
    <property type="term" value="C:extracellular space"/>
    <property type="evidence" value="ECO:0007669"/>
    <property type="project" value="TreeGrafter"/>
</dbReference>
<feature type="compositionally biased region" description="Gly residues" evidence="6">
    <location>
        <begin position="674"/>
        <end position="687"/>
    </location>
</feature>
<dbReference type="InterPro" id="IPR018511">
    <property type="entry name" value="Hemolysin-typ_Ca-bd_CS"/>
</dbReference>
<dbReference type="SUPFAM" id="SSF82153">
    <property type="entry name" value="FAS1 domain"/>
    <property type="match status" value="3"/>
</dbReference>
<evidence type="ECO:0000256" key="2">
    <source>
        <dbReference type="ARBA" id="ARBA00022656"/>
    </source>
</evidence>
<dbReference type="RefSeq" id="WP_113290628.1">
    <property type="nucleotide sequence ID" value="NZ_QNTQ01000020.1"/>
</dbReference>
<gene>
    <name evidence="8" type="ORF">DRV85_16765</name>
</gene>
<evidence type="ECO:0000313" key="8">
    <source>
        <dbReference type="EMBL" id="RBI83252.1"/>
    </source>
</evidence>
<dbReference type="PRINTS" id="PR00313">
    <property type="entry name" value="CABNDNGRPT"/>
</dbReference>